<feature type="transmembrane region" description="Helical" evidence="7">
    <location>
        <begin position="175"/>
        <end position="208"/>
    </location>
</feature>
<evidence type="ECO:0000256" key="2">
    <source>
        <dbReference type="ARBA" id="ARBA00005801"/>
    </source>
</evidence>
<dbReference type="InterPro" id="IPR010627">
    <property type="entry name" value="Prepilin_pept_A24_N"/>
</dbReference>
<evidence type="ECO:0000256" key="7">
    <source>
        <dbReference type="SAM" id="Phobius"/>
    </source>
</evidence>
<evidence type="ECO:0000313" key="10">
    <source>
        <dbReference type="EMBL" id="MBS4222584.1"/>
    </source>
</evidence>
<proteinExistence type="inferred from homology"/>
<feature type="transmembrane region" description="Helical" evidence="7">
    <location>
        <begin position="220"/>
        <end position="243"/>
    </location>
</feature>
<dbReference type="PANTHER" id="PTHR30487:SF0">
    <property type="entry name" value="PREPILIN LEADER PEPTIDASE_N-METHYLTRANSFERASE-RELATED"/>
    <property type="match status" value="1"/>
</dbReference>
<keyword evidence="4 7" id="KW-0812">Transmembrane</keyword>
<feature type="transmembrane region" description="Helical" evidence="7">
    <location>
        <begin position="123"/>
        <end position="140"/>
    </location>
</feature>
<dbReference type="InterPro" id="IPR050882">
    <property type="entry name" value="Prepilin_peptidase/N-MTase"/>
</dbReference>
<evidence type="ECO:0000256" key="6">
    <source>
        <dbReference type="ARBA" id="ARBA00023136"/>
    </source>
</evidence>
<dbReference type="PANTHER" id="PTHR30487">
    <property type="entry name" value="TYPE 4 PREPILIN-LIKE PROTEINS LEADER PEPTIDE-PROCESSING ENZYME"/>
    <property type="match status" value="1"/>
</dbReference>
<evidence type="ECO:0000256" key="4">
    <source>
        <dbReference type="ARBA" id="ARBA00022692"/>
    </source>
</evidence>
<feature type="domain" description="Prepilin peptidase A24 N-terminal" evidence="9">
    <location>
        <begin position="8"/>
        <end position="89"/>
    </location>
</feature>
<accession>A0A942Z3I2</accession>
<dbReference type="GO" id="GO:0005886">
    <property type="term" value="C:plasma membrane"/>
    <property type="evidence" value="ECO:0007669"/>
    <property type="project" value="UniProtKB-SubCell"/>
</dbReference>
<dbReference type="RefSeq" id="WP_213097526.1">
    <property type="nucleotide sequence ID" value="NZ_JAGYPN010000001.1"/>
</dbReference>
<feature type="transmembrane region" description="Helical" evidence="7">
    <location>
        <begin position="70"/>
        <end position="90"/>
    </location>
</feature>
<reference evidence="10 11" key="1">
    <citation type="submission" date="2021-05" db="EMBL/GenBank/DDBJ databases">
        <title>Novel Bacillus species.</title>
        <authorList>
            <person name="Liu G."/>
        </authorList>
    </citation>
    <scope>NUCLEOTIDE SEQUENCE [LARGE SCALE GENOMIC DNA]</scope>
    <source>
        <strain evidence="10 11">FJAT-49682</strain>
    </source>
</reference>
<dbReference type="AlphaFoldDB" id="A0A942Z3I2"/>
<dbReference type="GO" id="GO:0004190">
    <property type="term" value="F:aspartic-type endopeptidase activity"/>
    <property type="evidence" value="ECO:0007669"/>
    <property type="project" value="InterPro"/>
</dbReference>
<dbReference type="GO" id="GO:0006465">
    <property type="term" value="P:signal peptide processing"/>
    <property type="evidence" value="ECO:0007669"/>
    <property type="project" value="TreeGrafter"/>
</dbReference>
<evidence type="ECO:0000313" key="11">
    <source>
        <dbReference type="Proteomes" id="UP000676456"/>
    </source>
</evidence>
<dbReference type="Gene3D" id="1.20.120.1220">
    <property type="match status" value="1"/>
</dbReference>
<feature type="transmembrane region" description="Helical" evidence="7">
    <location>
        <begin position="146"/>
        <end position="163"/>
    </location>
</feature>
<feature type="transmembrane region" description="Helical" evidence="7">
    <location>
        <begin position="96"/>
        <end position="116"/>
    </location>
</feature>
<sequence>MTLLIFLYALLLGSFYNVVGLRVPLKQSIVKPRSSCPGCKNTLGTRELVPVFSYLFLKGKCRHCKQRISPLYPIMELSNGLLFVFAYIKLGWSVELIIAWLLISLFVIIFVSDVTYMLIPDKVLLVFTGIFLAARVIYPLTPWWDSLAGATVGFSILLLIAIVSKGGMGGGDIKLFAVLGLVLGTKLILLSFFAATLLGAVTGVIGLAVGVLKKSNPIPFGPYIGLGTLIVYFYHHEIMNWYFSFF</sequence>
<evidence type="ECO:0000256" key="1">
    <source>
        <dbReference type="ARBA" id="ARBA00004651"/>
    </source>
</evidence>
<dbReference type="EMBL" id="JAGYPN010000001">
    <property type="protein sequence ID" value="MBS4222584.1"/>
    <property type="molecule type" value="Genomic_DNA"/>
</dbReference>
<feature type="domain" description="Prepilin type IV endopeptidase peptidase" evidence="8">
    <location>
        <begin position="100"/>
        <end position="203"/>
    </location>
</feature>
<evidence type="ECO:0000259" key="9">
    <source>
        <dbReference type="Pfam" id="PF06750"/>
    </source>
</evidence>
<dbReference type="Pfam" id="PF06750">
    <property type="entry name" value="A24_N_bact"/>
    <property type="match status" value="1"/>
</dbReference>
<dbReference type="Proteomes" id="UP000676456">
    <property type="component" value="Unassembled WGS sequence"/>
</dbReference>
<comment type="subcellular location">
    <subcellularLocation>
        <location evidence="1">Cell membrane</location>
        <topology evidence="1">Multi-pass membrane protein</topology>
    </subcellularLocation>
</comment>
<evidence type="ECO:0000256" key="3">
    <source>
        <dbReference type="ARBA" id="ARBA00022475"/>
    </source>
</evidence>
<comment type="similarity">
    <text evidence="2">Belongs to the peptidase A24 family.</text>
</comment>
<evidence type="ECO:0000259" key="8">
    <source>
        <dbReference type="Pfam" id="PF01478"/>
    </source>
</evidence>
<feature type="transmembrane region" description="Helical" evidence="7">
    <location>
        <begin position="6"/>
        <end position="25"/>
    </location>
</feature>
<keyword evidence="11" id="KW-1185">Reference proteome</keyword>
<keyword evidence="3" id="KW-1003">Cell membrane</keyword>
<protein>
    <submittedName>
        <fullName evidence="10">Prepilin peptidase</fullName>
    </submittedName>
</protein>
<name>A0A942Z3I2_9BACI</name>
<dbReference type="InterPro" id="IPR000045">
    <property type="entry name" value="Prepilin_IV_endopep_pep"/>
</dbReference>
<organism evidence="10 11">
    <name type="scientific">Lederbergia citrea</name>
    <dbReference type="NCBI Taxonomy" id="2833581"/>
    <lineage>
        <taxon>Bacteria</taxon>
        <taxon>Bacillati</taxon>
        <taxon>Bacillota</taxon>
        <taxon>Bacilli</taxon>
        <taxon>Bacillales</taxon>
        <taxon>Bacillaceae</taxon>
        <taxon>Lederbergia</taxon>
    </lineage>
</organism>
<keyword evidence="5 7" id="KW-1133">Transmembrane helix</keyword>
<evidence type="ECO:0000256" key="5">
    <source>
        <dbReference type="ARBA" id="ARBA00022989"/>
    </source>
</evidence>
<gene>
    <name evidence="10" type="ORF">KHA91_07405</name>
</gene>
<dbReference type="Pfam" id="PF01478">
    <property type="entry name" value="Peptidase_A24"/>
    <property type="match status" value="1"/>
</dbReference>
<comment type="caution">
    <text evidence="10">The sequence shown here is derived from an EMBL/GenBank/DDBJ whole genome shotgun (WGS) entry which is preliminary data.</text>
</comment>
<keyword evidence="6 7" id="KW-0472">Membrane</keyword>